<accession>A0A2Z4FLW5</accession>
<dbReference type="NCBIfam" id="TIGR00040">
    <property type="entry name" value="yfcE"/>
    <property type="match status" value="1"/>
</dbReference>
<reference evidence="4 5" key="1">
    <citation type="submission" date="2018-06" db="EMBL/GenBank/DDBJ databases">
        <title>Lujinxingia sediminis gen. nov. sp. nov., a new facultative anaerobic member of the class Deltaproteobacteria, and proposal of Lujinxingaceae fam. nov.</title>
        <authorList>
            <person name="Guo L.-Y."/>
            <person name="Li C.-M."/>
            <person name="Wang S."/>
            <person name="Du Z.-J."/>
        </authorList>
    </citation>
    <scope>NUCLEOTIDE SEQUENCE [LARGE SCALE GENOMIC DNA]</scope>
    <source>
        <strain evidence="4 5">FA350</strain>
    </source>
</reference>
<proteinExistence type="inferred from homology"/>
<name>A0A2Z4FLW5_9DELT</name>
<comment type="cofactor">
    <cofactor evidence="2">
        <name>a divalent metal cation</name>
        <dbReference type="ChEBI" id="CHEBI:60240"/>
    </cofactor>
</comment>
<keyword evidence="2" id="KW-0479">Metal-binding</keyword>
<dbReference type="Gene3D" id="3.60.21.10">
    <property type="match status" value="1"/>
</dbReference>
<dbReference type="GO" id="GO:0016787">
    <property type="term" value="F:hydrolase activity"/>
    <property type="evidence" value="ECO:0007669"/>
    <property type="project" value="UniProtKB-UniRule"/>
</dbReference>
<dbReference type="RefSeq" id="WP_111334513.1">
    <property type="nucleotide sequence ID" value="NZ_CP030032.1"/>
</dbReference>
<dbReference type="EMBL" id="CP030032">
    <property type="protein sequence ID" value="AWV89664.1"/>
    <property type="molecule type" value="Genomic_DNA"/>
</dbReference>
<sequence>MAKIKIGILSDTHGWLDPELVELFQDKQVDLLIHAGDIGNQEVIDQLEALAELKIVKGNIDGGDLRFLPETLVFLVGPRKFVLRHIAGSPRSPNMAARGLIAEHKPDIFICGHSHIPVVGRVKETLWVNPGACGRVGFHDLCFALFLYVDEDSGELEMERIHLGSRVAGFKKP</sequence>
<evidence type="ECO:0000256" key="2">
    <source>
        <dbReference type="RuleBase" id="RU362039"/>
    </source>
</evidence>
<keyword evidence="5" id="KW-1185">Reference proteome</keyword>
<dbReference type="Proteomes" id="UP000249799">
    <property type="component" value="Chromosome"/>
</dbReference>
<evidence type="ECO:0000313" key="4">
    <source>
        <dbReference type="EMBL" id="AWV89664.1"/>
    </source>
</evidence>
<dbReference type="InterPro" id="IPR000979">
    <property type="entry name" value="Phosphodiesterase_MJ0936/Vps29"/>
</dbReference>
<evidence type="ECO:0000313" key="5">
    <source>
        <dbReference type="Proteomes" id="UP000249799"/>
    </source>
</evidence>
<evidence type="ECO:0000259" key="3">
    <source>
        <dbReference type="Pfam" id="PF12850"/>
    </source>
</evidence>
<gene>
    <name evidence="4" type="ORF">DN745_10065</name>
</gene>
<dbReference type="Pfam" id="PF12850">
    <property type="entry name" value="Metallophos_2"/>
    <property type="match status" value="1"/>
</dbReference>
<dbReference type="OrthoDB" id="9785951at2"/>
<feature type="domain" description="Calcineurin-like phosphoesterase" evidence="3">
    <location>
        <begin position="5"/>
        <end position="146"/>
    </location>
</feature>
<dbReference type="SUPFAM" id="SSF56300">
    <property type="entry name" value="Metallo-dependent phosphatases"/>
    <property type="match status" value="1"/>
</dbReference>
<protein>
    <recommendedName>
        <fullName evidence="2">Phosphoesterase</fullName>
        <ecNumber evidence="2">3.1.4.-</ecNumber>
    </recommendedName>
</protein>
<dbReference type="InterPro" id="IPR024654">
    <property type="entry name" value="Calcineurin-like_PHP_lpxH"/>
</dbReference>
<dbReference type="PANTHER" id="PTHR11124">
    <property type="entry name" value="VACUOLAR SORTING PROTEIN VPS29"/>
    <property type="match status" value="1"/>
</dbReference>
<dbReference type="AlphaFoldDB" id="A0A2Z4FLW5"/>
<dbReference type="GO" id="GO:0046872">
    <property type="term" value="F:metal ion binding"/>
    <property type="evidence" value="ECO:0007669"/>
    <property type="project" value="UniProtKB-KW"/>
</dbReference>
<evidence type="ECO:0000256" key="1">
    <source>
        <dbReference type="ARBA" id="ARBA00008950"/>
    </source>
</evidence>
<comment type="similarity">
    <text evidence="1 2">Belongs to the metallophosphoesterase superfamily. YfcE family.</text>
</comment>
<organism evidence="4 5">
    <name type="scientific">Bradymonas sediminis</name>
    <dbReference type="NCBI Taxonomy" id="1548548"/>
    <lineage>
        <taxon>Bacteria</taxon>
        <taxon>Deltaproteobacteria</taxon>
        <taxon>Bradymonadales</taxon>
        <taxon>Bradymonadaceae</taxon>
        <taxon>Bradymonas</taxon>
    </lineage>
</organism>
<dbReference type="KEGG" id="bsed:DN745_10065"/>
<dbReference type="EC" id="3.1.4.-" evidence="2"/>
<dbReference type="InterPro" id="IPR029052">
    <property type="entry name" value="Metallo-depent_PP-like"/>
</dbReference>